<gene>
    <name evidence="1" type="ORF">STRAU_6133</name>
</gene>
<evidence type="ECO:0000313" key="2">
    <source>
        <dbReference type="Proteomes" id="UP000014629"/>
    </source>
</evidence>
<keyword evidence="2" id="KW-1185">Reference proteome</keyword>
<organism evidence="1 2">
    <name type="scientific">Streptomyces aurantiacus JA 4570</name>
    <dbReference type="NCBI Taxonomy" id="1286094"/>
    <lineage>
        <taxon>Bacteria</taxon>
        <taxon>Bacillati</taxon>
        <taxon>Actinomycetota</taxon>
        <taxon>Actinomycetes</taxon>
        <taxon>Kitasatosporales</taxon>
        <taxon>Streptomycetaceae</taxon>
        <taxon>Streptomyces</taxon>
        <taxon>Streptomyces aurantiacus group</taxon>
    </lineage>
</organism>
<evidence type="ECO:0000313" key="1">
    <source>
        <dbReference type="EMBL" id="EPH40809.1"/>
    </source>
</evidence>
<dbReference type="AlphaFoldDB" id="S3ZDU4"/>
<protein>
    <recommendedName>
        <fullName evidence="3">GerMN domain-containing protein</fullName>
    </recommendedName>
</protein>
<accession>S3ZDU4</accession>
<evidence type="ECO:0008006" key="3">
    <source>
        <dbReference type="Google" id="ProtNLM"/>
    </source>
</evidence>
<dbReference type="PATRIC" id="fig|1286094.4.peg.6060"/>
<sequence>MLVVPAVLSAGCGIGSTGPVRAGGPASGLREPGSANHYAQLYFVSPQGVQAVTREVDTPATPQQALDLLLKGPDAAERARGLITEVPPIHGRLIARAADGAVDLHLPVPVSHMSGGGLGLSQIICTAANARVADGKQPPDVDVRVYEEGYDTPWTVRCNAAGNVIPVPEPAPSERTAR</sequence>
<dbReference type="Proteomes" id="UP000014629">
    <property type="component" value="Unassembled WGS sequence"/>
</dbReference>
<proteinExistence type="predicted"/>
<dbReference type="EMBL" id="AOPZ01000362">
    <property type="protein sequence ID" value="EPH40809.1"/>
    <property type="molecule type" value="Genomic_DNA"/>
</dbReference>
<name>S3ZDU4_9ACTN</name>
<reference evidence="1 2" key="1">
    <citation type="submission" date="2013-02" db="EMBL/GenBank/DDBJ databases">
        <title>Draft Genome Sequence of Streptomyces aurantiacus, Which Produces Setomimycin.</title>
        <authorList>
            <person name="Gruening B.A."/>
            <person name="Praeg A."/>
            <person name="Erxleben A."/>
            <person name="Guenther S."/>
            <person name="Mueller M."/>
        </authorList>
    </citation>
    <scope>NUCLEOTIDE SEQUENCE [LARGE SCALE GENOMIC DNA]</scope>
    <source>
        <strain evidence="1 2">JA 4570</strain>
    </source>
</reference>
<comment type="caution">
    <text evidence="1">The sequence shown here is derived from an EMBL/GenBank/DDBJ whole genome shotgun (WGS) entry which is preliminary data.</text>
</comment>